<dbReference type="Proteomes" id="UP000691718">
    <property type="component" value="Unassembled WGS sequence"/>
</dbReference>
<gene>
    <name evidence="1" type="ORF">PAPOLLO_LOCUS9961</name>
</gene>
<dbReference type="EMBL" id="CAJQZP010000693">
    <property type="protein sequence ID" value="CAG4979630.1"/>
    <property type="molecule type" value="Genomic_DNA"/>
</dbReference>
<name>A0A8S3WSW1_PARAO</name>
<keyword evidence="2" id="KW-1185">Reference proteome</keyword>
<organism evidence="1 2">
    <name type="scientific">Parnassius apollo</name>
    <name type="common">Apollo butterfly</name>
    <name type="synonym">Papilio apollo</name>
    <dbReference type="NCBI Taxonomy" id="110799"/>
    <lineage>
        <taxon>Eukaryota</taxon>
        <taxon>Metazoa</taxon>
        <taxon>Ecdysozoa</taxon>
        <taxon>Arthropoda</taxon>
        <taxon>Hexapoda</taxon>
        <taxon>Insecta</taxon>
        <taxon>Pterygota</taxon>
        <taxon>Neoptera</taxon>
        <taxon>Endopterygota</taxon>
        <taxon>Lepidoptera</taxon>
        <taxon>Glossata</taxon>
        <taxon>Ditrysia</taxon>
        <taxon>Papilionoidea</taxon>
        <taxon>Papilionidae</taxon>
        <taxon>Parnassiinae</taxon>
        <taxon>Parnassini</taxon>
        <taxon>Parnassius</taxon>
        <taxon>Parnassius</taxon>
    </lineage>
</organism>
<evidence type="ECO:0000313" key="1">
    <source>
        <dbReference type="EMBL" id="CAG4979630.1"/>
    </source>
</evidence>
<comment type="caution">
    <text evidence="1">The sequence shown here is derived from an EMBL/GenBank/DDBJ whole genome shotgun (WGS) entry which is preliminary data.</text>
</comment>
<accession>A0A8S3WSW1</accession>
<sequence>MENCADHVIKIENEYFAREGSPNNDIDKLVTAVSDDSSSESEESEISQFNYAGASANISGVEYLDSDYLDSD</sequence>
<dbReference type="AlphaFoldDB" id="A0A8S3WSW1"/>
<proteinExistence type="predicted"/>
<reference evidence="1" key="1">
    <citation type="submission" date="2021-04" db="EMBL/GenBank/DDBJ databases">
        <authorList>
            <person name="Tunstrom K."/>
        </authorList>
    </citation>
    <scope>NUCLEOTIDE SEQUENCE</scope>
</reference>
<dbReference type="OrthoDB" id="10551573at2759"/>
<protein>
    <submittedName>
        <fullName evidence="1">(apollo) hypothetical protein</fullName>
    </submittedName>
</protein>
<evidence type="ECO:0000313" key="2">
    <source>
        <dbReference type="Proteomes" id="UP000691718"/>
    </source>
</evidence>